<sequence>MDAQTDLRNAVEQYLGACPSKIIIHRELGDFFAINRGDVVVLDGRYYVVSGIARERSFGLDDEPKHWVKYAFEVPTGKRKIIKLVFQEQFTLKYGEYRIRCFRSPLKEGYALEHVRGNPYFMQGCTITTSANEHVRVIDHIGGRTLLDEVEYFNGPHEAYFNQALPSLLRLFLPSLTALHELHDAGIRHGDVRSDHLILDNESKKLRWIDFDYDFVFDEKPFALDLFGIGNILSELVGQGARTLHNLARRVPPIEALERLEENDFSVVENTRLMNWRKLYPYIPPKLNQVLMHFSHGAELFYESIPEIVEDIGDAIMSLPPAHFEKQQQIKGVK</sequence>
<evidence type="ECO:0008006" key="3">
    <source>
        <dbReference type="Google" id="ProtNLM"/>
    </source>
</evidence>
<dbReference type="Proteomes" id="UP000265882">
    <property type="component" value="Unassembled WGS sequence"/>
</dbReference>
<comment type="caution">
    <text evidence="1">The sequence shown here is derived from an EMBL/GenBank/DDBJ whole genome shotgun (WGS) entry which is preliminary data.</text>
</comment>
<protein>
    <recommendedName>
        <fullName evidence="3">Protein kinase domain-containing protein</fullName>
    </recommendedName>
</protein>
<dbReference type="EMBL" id="QZKU01000128">
    <property type="protein sequence ID" value="RJP16049.1"/>
    <property type="molecule type" value="Genomic_DNA"/>
</dbReference>
<reference evidence="1 2" key="1">
    <citation type="journal article" date="2017" name="ISME J.">
        <title>Energy and carbon metabolisms in a deep terrestrial subsurface fluid microbial community.</title>
        <authorList>
            <person name="Momper L."/>
            <person name="Jungbluth S.P."/>
            <person name="Lee M.D."/>
            <person name="Amend J.P."/>
        </authorList>
    </citation>
    <scope>NUCLEOTIDE SEQUENCE [LARGE SCALE GENOMIC DNA]</scope>
    <source>
        <strain evidence="1">SURF_5</strain>
    </source>
</reference>
<name>A0A3A4N8F5_ABYX5</name>
<dbReference type="AlphaFoldDB" id="A0A3A4N8F5"/>
<evidence type="ECO:0000313" key="1">
    <source>
        <dbReference type="EMBL" id="RJP16049.1"/>
    </source>
</evidence>
<gene>
    <name evidence="1" type="ORF">C4520_18715</name>
</gene>
<organism evidence="1 2">
    <name type="scientific">Abyssobacteria bacterium (strain SURF_5)</name>
    <dbReference type="NCBI Taxonomy" id="2093360"/>
    <lineage>
        <taxon>Bacteria</taxon>
        <taxon>Pseudomonadati</taxon>
        <taxon>Candidatus Hydrogenedentota</taxon>
        <taxon>Candidatus Abyssobacteria</taxon>
    </lineage>
</organism>
<evidence type="ECO:0000313" key="2">
    <source>
        <dbReference type="Proteomes" id="UP000265882"/>
    </source>
</evidence>
<dbReference type="InterPro" id="IPR011009">
    <property type="entry name" value="Kinase-like_dom_sf"/>
</dbReference>
<accession>A0A3A4N8F5</accession>
<proteinExistence type="predicted"/>
<dbReference type="SUPFAM" id="SSF56112">
    <property type="entry name" value="Protein kinase-like (PK-like)"/>
    <property type="match status" value="1"/>
</dbReference>
<dbReference type="Gene3D" id="1.10.510.10">
    <property type="entry name" value="Transferase(Phosphotransferase) domain 1"/>
    <property type="match status" value="1"/>
</dbReference>